<keyword evidence="2" id="KW-1185">Reference proteome</keyword>
<sequence>QSKRPSVRMAFLRIWDLETSQVKTLILDGLFACMQDGVLARGRPPRSRGTPVRSIAALVPKARGACALKRAFSTHMWSRTSLGFK</sequence>
<comment type="caution">
    <text evidence="1">The sequence shown here is derived from an EMBL/GenBank/DDBJ whole genome shotgun (WGS) entry which is preliminary data.</text>
</comment>
<accession>A0ABT5QVW1</accession>
<evidence type="ECO:0000313" key="1">
    <source>
        <dbReference type="EMBL" id="MDD1784426.1"/>
    </source>
</evidence>
<protein>
    <submittedName>
        <fullName evidence="1">Uncharacterized protein</fullName>
    </submittedName>
</protein>
<proteinExistence type="predicted"/>
<evidence type="ECO:0000313" key="2">
    <source>
        <dbReference type="Proteomes" id="UP001149821"/>
    </source>
</evidence>
<name>A0ABT5QVW1_9GAMM</name>
<organism evidence="1 2">
    <name type="scientific">Enterovibrio qingdaonensis</name>
    <dbReference type="NCBI Taxonomy" id="2899818"/>
    <lineage>
        <taxon>Bacteria</taxon>
        <taxon>Pseudomonadati</taxon>
        <taxon>Pseudomonadota</taxon>
        <taxon>Gammaproteobacteria</taxon>
        <taxon>Vibrionales</taxon>
        <taxon>Vibrionaceae</taxon>
        <taxon>Enterovibrio</taxon>
    </lineage>
</organism>
<feature type="non-terminal residue" evidence="1">
    <location>
        <position position="1"/>
    </location>
</feature>
<reference evidence="1" key="1">
    <citation type="submission" date="2021-12" db="EMBL/GenBank/DDBJ databases">
        <title>Enterovibrio ZSDZ35 sp. nov. and Enterovibrio ZSDZ42 sp. nov., isolated from coastal seawater in Qingdao.</title>
        <authorList>
            <person name="Zhang P."/>
        </authorList>
    </citation>
    <scope>NUCLEOTIDE SEQUENCE</scope>
    <source>
        <strain evidence="1">ZSDZ35</strain>
    </source>
</reference>
<dbReference type="EMBL" id="JAJUBB010000043">
    <property type="protein sequence ID" value="MDD1784426.1"/>
    <property type="molecule type" value="Genomic_DNA"/>
</dbReference>
<gene>
    <name evidence="1" type="ORF">LRP49_24945</name>
</gene>
<dbReference type="RefSeq" id="WP_274146353.1">
    <property type="nucleotide sequence ID" value="NZ_JAJUBB010000043.1"/>
</dbReference>
<dbReference type="Proteomes" id="UP001149821">
    <property type="component" value="Unassembled WGS sequence"/>
</dbReference>